<dbReference type="InterPro" id="IPR036621">
    <property type="entry name" value="Anticodon-bd_dom_sf"/>
</dbReference>
<evidence type="ECO:0000313" key="16">
    <source>
        <dbReference type="EMBL" id="MBS2126255.1"/>
    </source>
</evidence>
<evidence type="ECO:0000256" key="2">
    <source>
        <dbReference type="ARBA" id="ARBA00022490"/>
    </source>
</evidence>
<dbReference type="HAMAP" id="MF_00184">
    <property type="entry name" value="Thr_tRNA_synth"/>
    <property type="match status" value="1"/>
</dbReference>
<keyword evidence="3 13" id="KW-0820">tRNA-binding</keyword>
<evidence type="ECO:0000256" key="3">
    <source>
        <dbReference type="ARBA" id="ARBA00022555"/>
    </source>
</evidence>
<dbReference type="SMART" id="SM00863">
    <property type="entry name" value="tRNA_SAD"/>
    <property type="match status" value="1"/>
</dbReference>
<dbReference type="SUPFAM" id="SSF52954">
    <property type="entry name" value="Class II aaRS ABD-related"/>
    <property type="match status" value="1"/>
</dbReference>
<dbReference type="PRINTS" id="PR01047">
    <property type="entry name" value="TRNASYNTHTHR"/>
</dbReference>
<evidence type="ECO:0000256" key="13">
    <source>
        <dbReference type="HAMAP-Rule" id="MF_00184"/>
    </source>
</evidence>
<dbReference type="CDD" id="cd01667">
    <property type="entry name" value="TGS_ThrRS"/>
    <property type="match status" value="1"/>
</dbReference>
<keyword evidence="7 13" id="KW-0862">Zinc</keyword>
<name>A0ABS5K584_9MOLU</name>
<comment type="subunit">
    <text evidence="13">Homodimer.</text>
</comment>
<sequence length="641" mass="74908">MIKINFFNNQTALFHPGITPFEIWKECLSTSLNKPVAAFFNQNPIELNYPLKENGDLEILTQTDVKVLEILNHSAAHLMAQAIQRIYPQALLTIGPVIKEGFYYDIDFQNQVITPKDFPIIEKMMKQIVGENLPIVREEISYEQAKQLFSTNPYKLILLEKNKEVVISIYRQGEFFDLCRGGHVAKTSLIKYFKLLKISGSYFQGNSSQQSLTRIYGISFFQKKALITYLNLLEDRKERDHKKLNKELDFFMFSKEVGLGLPFWLPKGATLRRLVERYIVDKELSYEYHHVYTPIMADIDLYEISGHLQHYAENMFPVMQFDNGEKLVLRPMNCPHHMIIYKKIPRSYKELPLRIAELGMMHRFEKSGAVSGLQRVRGMTLNDAHVFVRPDQIKTEIKKIINLILEVYRDFNIVNYEFRLSYRDPQDKNKYFNDDLMWQNSEKILKEIIEELHLPFKEAVGEAAFYGPKLDVQVLTALGNEETLSTIQLDFLLPQKFDLTFIGTDNKHYRPVVIHRAVVSTIERFLSHLLEENKGVFPLWLAPVQVLLIPVSCLVHLEFTQKIKDMLLSEGLRVELNNKETTLGYKIREAQKLKIPYQIVIGDREIEQDVITFRQYGKITQIEMKIKDFIVVLKEQIAIKR</sequence>
<dbReference type="InterPro" id="IPR002314">
    <property type="entry name" value="aa-tRNA-synt_IIb"/>
</dbReference>
<proteinExistence type="inferred from homology"/>
<dbReference type="InterPro" id="IPR006195">
    <property type="entry name" value="aa-tRNA-synth_II"/>
</dbReference>
<dbReference type="EMBL" id="JAGVRH010000002">
    <property type="protein sequence ID" value="MBS2126255.1"/>
    <property type="molecule type" value="Genomic_DNA"/>
</dbReference>
<dbReference type="InterPro" id="IPR004154">
    <property type="entry name" value="Anticodon-bd"/>
</dbReference>
<keyword evidence="8 13" id="KW-0067">ATP-binding</keyword>
<dbReference type="PANTHER" id="PTHR11451">
    <property type="entry name" value="THREONINE-TRNA LIGASE"/>
    <property type="match status" value="1"/>
</dbReference>
<reference evidence="16" key="1">
    <citation type="submission" date="2021-04" db="EMBL/GenBank/DDBJ databases">
        <title>Draft genome sequence of StrPh-CL8, a phytoplasma strain causing strawberry phyllody in Chile.</title>
        <authorList>
            <person name="Cui W."/>
            <person name="Zamorano A."/>
            <person name="Fiore N."/>
        </authorList>
    </citation>
    <scope>NUCLEOTIDE SEQUENCE [LARGE SCALE GENOMIC DNA]</scope>
    <source>
        <strain evidence="16">StrPh-Cl</strain>
    </source>
</reference>
<dbReference type="NCBIfam" id="TIGR00418">
    <property type="entry name" value="thrS"/>
    <property type="match status" value="1"/>
</dbReference>
<dbReference type="InterPro" id="IPR012947">
    <property type="entry name" value="tRNA_SAD"/>
</dbReference>
<dbReference type="RefSeq" id="WP_212330990.1">
    <property type="nucleotide sequence ID" value="NZ_JAGVRH010000002.1"/>
</dbReference>
<evidence type="ECO:0000256" key="9">
    <source>
        <dbReference type="ARBA" id="ARBA00022884"/>
    </source>
</evidence>
<comment type="catalytic activity">
    <reaction evidence="12 13">
        <text>tRNA(Thr) + L-threonine + ATP = L-threonyl-tRNA(Thr) + AMP + diphosphate + H(+)</text>
        <dbReference type="Rhea" id="RHEA:24624"/>
        <dbReference type="Rhea" id="RHEA-COMP:9670"/>
        <dbReference type="Rhea" id="RHEA-COMP:9704"/>
        <dbReference type="ChEBI" id="CHEBI:15378"/>
        <dbReference type="ChEBI" id="CHEBI:30616"/>
        <dbReference type="ChEBI" id="CHEBI:33019"/>
        <dbReference type="ChEBI" id="CHEBI:57926"/>
        <dbReference type="ChEBI" id="CHEBI:78442"/>
        <dbReference type="ChEBI" id="CHEBI:78534"/>
        <dbReference type="ChEBI" id="CHEBI:456215"/>
        <dbReference type="EC" id="6.1.1.3"/>
    </reaction>
</comment>
<comment type="caution">
    <text evidence="16">The sequence shown here is derived from an EMBL/GenBank/DDBJ whole genome shotgun (WGS) entry which is preliminary data.</text>
</comment>
<dbReference type="SUPFAM" id="SSF55186">
    <property type="entry name" value="ThrRS/AlaRS common domain"/>
    <property type="match status" value="1"/>
</dbReference>
<keyword evidence="5 13" id="KW-0479">Metal-binding</keyword>
<comment type="similarity">
    <text evidence="1 13">Belongs to the class-II aminoacyl-tRNA synthetase family.</text>
</comment>
<dbReference type="InterPro" id="IPR033728">
    <property type="entry name" value="ThrRS_core"/>
</dbReference>
<evidence type="ECO:0000259" key="15">
    <source>
        <dbReference type="PROSITE" id="PS51880"/>
    </source>
</evidence>
<dbReference type="Proteomes" id="UP000811481">
    <property type="component" value="Unassembled WGS sequence"/>
</dbReference>
<comment type="caution">
    <text evidence="13">Lacks conserved residue(s) required for the propagation of feature annotation.</text>
</comment>
<dbReference type="Gene3D" id="3.40.50.800">
    <property type="entry name" value="Anticodon-binding domain"/>
    <property type="match status" value="1"/>
</dbReference>
<dbReference type="PROSITE" id="PS50862">
    <property type="entry name" value="AA_TRNA_LIGASE_II"/>
    <property type="match status" value="1"/>
</dbReference>
<organism evidence="16 17">
    <name type="scientific">'Fragaria x ananassa' phyllody phytoplasma</name>
    <dbReference type="NCBI Taxonomy" id="2358428"/>
    <lineage>
        <taxon>Bacteria</taxon>
        <taxon>Bacillati</taxon>
        <taxon>Mycoplasmatota</taxon>
        <taxon>Mollicutes</taxon>
        <taxon>Acholeplasmatales</taxon>
        <taxon>Acholeplasmataceae</taxon>
        <taxon>Candidatus Phytoplasma</taxon>
        <taxon>16SrXIII (Mexican periwinkle virescence group)</taxon>
    </lineage>
</organism>
<evidence type="ECO:0000256" key="5">
    <source>
        <dbReference type="ARBA" id="ARBA00022723"/>
    </source>
</evidence>
<feature type="binding site" evidence="13">
    <location>
        <position position="334"/>
    </location>
    <ligand>
        <name>Zn(2+)</name>
        <dbReference type="ChEBI" id="CHEBI:29105"/>
        <note>catalytic</note>
    </ligand>
</feature>
<dbReference type="Pfam" id="PF07973">
    <property type="entry name" value="tRNA_SAD"/>
    <property type="match status" value="1"/>
</dbReference>
<dbReference type="Gene3D" id="3.30.930.10">
    <property type="entry name" value="Bira Bifunctional Protein, Domain 2"/>
    <property type="match status" value="1"/>
</dbReference>
<keyword evidence="17" id="KW-1185">Reference proteome</keyword>
<keyword evidence="11 13" id="KW-0030">Aminoacyl-tRNA synthetase</keyword>
<dbReference type="SUPFAM" id="SSF55681">
    <property type="entry name" value="Class II aaRS and biotin synthetases"/>
    <property type="match status" value="1"/>
</dbReference>
<dbReference type="InterPro" id="IPR045864">
    <property type="entry name" value="aa-tRNA-synth_II/BPL/LPL"/>
</dbReference>
<evidence type="ECO:0000259" key="14">
    <source>
        <dbReference type="PROSITE" id="PS50862"/>
    </source>
</evidence>
<comment type="subcellular location">
    <subcellularLocation>
        <location evidence="13">Cytoplasm</location>
    </subcellularLocation>
</comment>
<dbReference type="CDD" id="cd00860">
    <property type="entry name" value="ThrRS_anticodon"/>
    <property type="match status" value="1"/>
</dbReference>
<feature type="domain" description="TGS" evidence="15">
    <location>
        <begin position="1"/>
        <end position="61"/>
    </location>
</feature>
<dbReference type="Pfam" id="PF03129">
    <property type="entry name" value="HGTP_anticodon"/>
    <property type="match status" value="1"/>
</dbReference>
<keyword evidence="4 13" id="KW-0436">Ligase</keyword>
<protein>
    <recommendedName>
        <fullName evidence="13">Threonine--tRNA ligase</fullName>
        <ecNumber evidence="13">6.1.1.3</ecNumber>
    </recommendedName>
    <alternativeName>
        <fullName evidence="13">Threonyl-tRNA synthetase</fullName>
        <shortName evidence="13">ThrRS</shortName>
    </alternativeName>
</protein>
<evidence type="ECO:0000256" key="7">
    <source>
        <dbReference type="ARBA" id="ARBA00022833"/>
    </source>
</evidence>
<evidence type="ECO:0000256" key="12">
    <source>
        <dbReference type="ARBA" id="ARBA00049515"/>
    </source>
</evidence>
<dbReference type="EC" id="6.1.1.3" evidence="13"/>
<dbReference type="Gene3D" id="3.30.980.10">
    <property type="entry name" value="Threonyl-trna Synthetase, Chain A, domain 2"/>
    <property type="match status" value="1"/>
</dbReference>
<dbReference type="InterPro" id="IPR004095">
    <property type="entry name" value="TGS"/>
</dbReference>
<comment type="cofactor">
    <cofactor evidence="13">
        <name>Zn(2+)</name>
        <dbReference type="ChEBI" id="CHEBI:29105"/>
    </cofactor>
    <text evidence="13">Binds 1 zinc ion per subunit.</text>
</comment>
<dbReference type="Pfam" id="PF00587">
    <property type="entry name" value="tRNA-synt_2b"/>
    <property type="match status" value="1"/>
</dbReference>
<dbReference type="PANTHER" id="PTHR11451:SF56">
    <property type="entry name" value="THREONINE--TRNA LIGASE 1"/>
    <property type="match status" value="1"/>
</dbReference>
<dbReference type="InterPro" id="IPR002320">
    <property type="entry name" value="Thr-tRNA-ligase_IIa"/>
</dbReference>
<accession>A0ABS5K584</accession>
<keyword evidence="6 13" id="KW-0547">Nucleotide-binding</keyword>
<dbReference type="CDD" id="cd00771">
    <property type="entry name" value="ThrRS_core"/>
    <property type="match status" value="1"/>
</dbReference>
<evidence type="ECO:0000256" key="10">
    <source>
        <dbReference type="ARBA" id="ARBA00022917"/>
    </source>
</evidence>
<dbReference type="InterPro" id="IPR018163">
    <property type="entry name" value="Thr/Ala-tRNA-synth_IIc_edit"/>
</dbReference>
<keyword evidence="9 13" id="KW-0694">RNA-binding</keyword>
<keyword evidence="10 13" id="KW-0648">Protein biosynthesis</keyword>
<dbReference type="PROSITE" id="PS51880">
    <property type="entry name" value="TGS"/>
    <property type="match status" value="1"/>
</dbReference>
<dbReference type="GO" id="GO:0004829">
    <property type="term" value="F:threonine-tRNA ligase activity"/>
    <property type="evidence" value="ECO:0007669"/>
    <property type="project" value="UniProtKB-EC"/>
</dbReference>
<evidence type="ECO:0000256" key="11">
    <source>
        <dbReference type="ARBA" id="ARBA00023146"/>
    </source>
</evidence>
<evidence type="ECO:0000256" key="4">
    <source>
        <dbReference type="ARBA" id="ARBA00022598"/>
    </source>
</evidence>
<feature type="binding site" evidence="13">
    <location>
        <position position="385"/>
    </location>
    <ligand>
        <name>Zn(2+)</name>
        <dbReference type="ChEBI" id="CHEBI:29105"/>
        <note>catalytic</note>
    </ligand>
</feature>
<gene>
    <name evidence="13 16" type="primary">thrS</name>
    <name evidence="16" type="ORF">J8J04_00875</name>
</gene>
<feature type="domain" description="Aminoacyl-transfer RNA synthetases class-II family profile" evidence="14">
    <location>
        <begin position="271"/>
        <end position="538"/>
    </location>
</feature>
<evidence type="ECO:0000256" key="8">
    <source>
        <dbReference type="ARBA" id="ARBA00022840"/>
    </source>
</evidence>
<dbReference type="InterPro" id="IPR047246">
    <property type="entry name" value="ThrRS_anticodon"/>
</dbReference>
<evidence type="ECO:0000256" key="1">
    <source>
        <dbReference type="ARBA" id="ARBA00008226"/>
    </source>
</evidence>
<feature type="binding site" evidence="13">
    <location>
        <position position="515"/>
    </location>
    <ligand>
        <name>Zn(2+)</name>
        <dbReference type="ChEBI" id="CHEBI:29105"/>
        <note>catalytic</note>
    </ligand>
</feature>
<evidence type="ECO:0000313" key="17">
    <source>
        <dbReference type="Proteomes" id="UP000811481"/>
    </source>
</evidence>
<evidence type="ECO:0000256" key="6">
    <source>
        <dbReference type="ARBA" id="ARBA00022741"/>
    </source>
</evidence>
<keyword evidence="2 13" id="KW-0963">Cytoplasm</keyword>